<dbReference type="InterPro" id="IPR012337">
    <property type="entry name" value="RNaseH-like_sf"/>
</dbReference>
<dbReference type="Gene3D" id="3.30.420.10">
    <property type="entry name" value="Ribonuclease H-like superfamily/Ribonuclease H"/>
    <property type="match status" value="1"/>
</dbReference>
<dbReference type="OrthoDB" id="1920326at2759"/>
<gene>
    <name evidence="2" type="ORF">PGLA1383_LOCUS40068</name>
</gene>
<dbReference type="GO" id="GO:0003676">
    <property type="term" value="F:nucleic acid binding"/>
    <property type="evidence" value="ECO:0007669"/>
    <property type="project" value="InterPro"/>
</dbReference>
<feature type="non-terminal residue" evidence="2">
    <location>
        <position position="1"/>
    </location>
</feature>
<feature type="region of interest" description="Disordered" evidence="1">
    <location>
        <begin position="90"/>
        <end position="118"/>
    </location>
</feature>
<name>A0A813GET7_POLGL</name>
<evidence type="ECO:0000313" key="3">
    <source>
        <dbReference type="Proteomes" id="UP000654075"/>
    </source>
</evidence>
<dbReference type="InterPro" id="IPR036397">
    <property type="entry name" value="RNaseH_sf"/>
</dbReference>
<sequence length="118" mass="13092">AKRLMHHGLSLSSSRVLDVQPWCTEKAGRQPGQPISLTDAVFRQLGGESMDKGSRMTDWEGELSHAQLRYAAIDAWAALRLFALSPVGAIVTTPPPPQPGSEEANSRDRKRKWRGWQT</sequence>
<dbReference type="SUPFAM" id="SSF53098">
    <property type="entry name" value="Ribonuclease H-like"/>
    <property type="match status" value="1"/>
</dbReference>
<dbReference type="EMBL" id="CAJNNV010028025">
    <property type="protein sequence ID" value="CAE8622641.1"/>
    <property type="molecule type" value="Genomic_DNA"/>
</dbReference>
<evidence type="ECO:0000313" key="2">
    <source>
        <dbReference type="EMBL" id="CAE8622641.1"/>
    </source>
</evidence>
<proteinExistence type="predicted"/>
<reference evidence="2" key="1">
    <citation type="submission" date="2021-02" db="EMBL/GenBank/DDBJ databases">
        <authorList>
            <person name="Dougan E. K."/>
            <person name="Rhodes N."/>
            <person name="Thang M."/>
            <person name="Chan C."/>
        </authorList>
    </citation>
    <scope>NUCLEOTIDE SEQUENCE</scope>
</reference>
<organism evidence="2 3">
    <name type="scientific">Polarella glacialis</name>
    <name type="common">Dinoflagellate</name>
    <dbReference type="NCBI Taxonomy" id="89957"/>
    <lineage>
        <taxon>Eukaryota</taxon>
        <taxon>Sar</taxon>
        <taxon>Alveolata</taxon>
        <taxon>Dinophyceae</taxon>
        <taxon>Suessiales</taxon>
        <taxon>Suessiaceae</taxon>
        <taxon>Polarella</taxon>
    </lineage>
</organism>
<keyword evidence="3" id="KW-1185">Reference proteome</keyword>
<accession>A0A813GET7</accession>
<dbReference type="AlphaFoldDB" id="A0A813GET7"/>
<comment type="caution">
    <text evidence="2">The sequence shown here is derived from an EMBL/GenBank/DDBJ whole genome shotgun (WGS) entry which is preliminary data.</text>
</comment>
<evidence type="ECO:0008006" key="4">
    <source>
        <dbReference type="Google" id="ProtNLM"/>
    </source>
</evidence>
<evidence type="ECO:0000256" key="1">
    <source>
        <dbReference type="SAM" id="MobiDB-lite"/>
    </source>
</evidence>
<protein>
    <recommendedName>
        <fullName evidence="4">3'-5' exonuclease domain-containing protein</fullName>
    </recommendedName>
</protein>
<dbReference type="Proteomes" id="UP000654075">
    <property type="component" value="Unassembled WGS sequence"/>
</dbReference>
<feature type="compositionally biased region" description="Basic residues" evidence="1">
    <location>
        <begin position="108"/>
        <end position="118"/>
    </location>
</feature>